<evidence type="ECO:0000313" key="1">
    <source>
        <dbReference type="EMBL" id="KAK7715545.1"/>
    </source>
</evidence>
<dbReference type="InterPro" id="IPR029068">
    <property type="entry name" value="Glyas_Bleomycin-R_OHBP_Dase"/>
</dbReference>
<proteinExistence type="predicted"/>
<dbReference type="Gene3D" id="3.10.180.10">
    <property type="entry name" value="2,3-Dihydroxybiphenyl 1,2-Dioxygenase, domain 1"/>
    <property type="match status" value="1"/>
</dbReference>
<dbReference type="SUPFAM" id="SSF54593">
    <property type="entry name" value="Glyoxalase/Bleomycin resistance protein/Dihydroxybiphenyl dioxygenase"/>
    <property type="match status" value="1"/>
</dbReference>
<dbReference type="Proteomes" id="UP001430848">
    <property type="component" value="Unassembled WGS sequence"/>
</dbReference>
<keyword evidence="2" id="KW-1185">Reference proteome</keyword>
<sequence length="349" mass="39279">MAPGRLDFVSGLQKKPNPGRVHVTHPVWVHYGHTDLVTQHDFLLDFGFQETHRTSNPERIFYKGYNDQPVSYVSEETDRPLRVFVGGSLEAASQEDLERSAKLPSASPVRDLDFPGGGKVVTIVDPESIPINVVFGYSTVQRVQLPKGSDAYNMASDTLVVDDEKPRRGRFQRLGKGPSPVHKLGHFGHITADIKKISEWEQTHFNLRALDVQANALNKDLDMAVFYDIDLGKHYRDHHAFFHFTLFSGQKYAGPHHASYLGHHHLRAKGYTQMWGIGMHILGSQIFDCWYEPSGFTVEHYTDGDAVNEDNQPERAVKDSMAEFQAWSGPLVTKGAYEGDARPEVVIRA</sequence>
<comment type="caution">
    <text evidence="1">The sequence shown here is derived from an EMBL/GenBank/DDBJ whole genome shotgun (WGS) entry which is preliminary data.</text>
</comment>
<organism evidence="1 2">
    <name type="scientific">Diaporthe eres</name>
    <name type="common">Phomopsis oblonga</name>
    <dbReference type="NCBI Taxonomy" id="83184"/>
    <lineage>
        <taxon>Eukaryota</taxon>
        <taxon>Fungi</taxon>
        <taxon>Dikarya</taxon>
        <taxon>Ascomycota</taxon>
        <taxon>Pezizomycotina</taxon>
        <taxon>Sordariomycetes</taxon>
        <taxon>Sordariomycetidae</taxon>
        <taxon>Diaporthales</taxon>
        <taxon>Diaporthaceae</taxon>
        <taxon>Diaporthe</taxon>
        <taxon>Diaporthe eres species complex</taxon>
    </lineage>
</organism>
<accession>A0ABR1NU15</accession>
<dbReference type="EMBL" id="JAKNSF020000109">
    <property type="protein sequence ID" value="KAK7715545.1"/>
    <property type="molecule type" value="Genomic_DNA"/>
</dbReference>
<evidence type="ECO:0000313" key="2">
    <source>
        <dbReference type="Proteomes" id="UP001430848"/>
    </source>
</evidence>
<reference evidence="1 2" key="1">
    <citation type="submission" date="2024-02" db="EMBL/GenBank/DDBJ databases">
        <title>De novo assembly and annotation of 12 fungi associated with fruit tree decline syndrome in Ontario, Canada.</title>
        <authorList>
            <person name="Sulman M."/>
            <person name="Ellouze W."/>
            <person name="Ilyukhin E."/>
        </authorList>
    </citation>
    <scope>NUCLEOTIDE SEQUENCE [LARGE SCALE GENOMIC DNA]</scope>
    <source>
        <strain evidence="1 2">M169</strain>
    </source>
</reference>
<name>A0ABR1NU15_DIAER</name>
<gene>
    <name evidence="1" type="ORF">SLS63_011450</name>
</gene>
<protein>
    <submittedName>
        <fullName evidence="1">Uncharacterized protein</fullName>
    </submittedName>
</protein>